<evidence type="ECO:0000256" key="2">
    <source>
        <dbReference type="ARBA" id="ARBA00022946"/>
    </source>
</evidence>
<comment type="catalytic activity">
    <reaction evidence="4">
        <text>N(6)-[(R)-lipoyl]-L-lysyl-[protein] + 3-methyl-2-oxobutanoate + H(+) = N(6)-[(R)-S(8)-2-methylpropanoyldihydrolipoyl]-L-lysyl-[protein] + CO2</text>
        <dbReference type="Rhea" id="RHEA:13457"/>
        <dbReference type="Rhea" id="RHEA-COMP:10474"/>
        <dbReference type="Rhea" id="RHEA-COMP:10497"/>
        <dbReference type="ChEBI" id="CHEBI:11851"/>
        <dbReference type="ChEBI" id="CHEBI:15378"/>
        <dbReference type="ChEBI" id="CHEBI:16526"/>
        <dbReference type="ChEBI" id="CHEBI:83099"/>
        <dbReference type="ChEBI" id="CHEBI:83142"/>
        <dbReference type="EC" id="1.2.4.4"/>
    </reaction>
</comment>
<dbReference type="GO" id="GO:0003863">
    <property type="term" value="F:branched-chain 2-oxo acid dehydrogenase activity"/>
    <property type="evidence" value="ECO:0007669"/>
    <property type="project" value="UniProtKB-EC"/>
</dbReference>
<comment type="function">
    <text evidence="4">The branched-chain alpha-keto dehydrogenase complex catalyzes the overall conversion of alpha-keto acids to acyl-CoA and CO(2). It contains multiple copies of three enzymatic components: branched-chain alpha-keto acid decarboxylase (E1), lipoamide acyltransferase (E2) and lipoamide dehydrogenase (E3).</text>
</comment>
<dbReference type="InterPro" id="IPR050771">
    <property type="entry name" value="Alpha-ketoacid_DH_E1_comp"/>
</dbReference>
<dbReference type="InterPro" id="IPR029061">
    <property type="entry name" value="THDP-binding"/>
</dbReference>
<keyword evidence="2" id="KW-0809">Transit peptide</keyword>
<keyword evidence="4" id="KW-0786">Thiamine pyrophosphate</keyword>
<evidence type="ECO:0000259" key="5">
    <source>
        <dbReference type="Pfam" id="PF00676"/>
    </source>
</evidence>
<dbReference type="PANTHER" id="PTHR43380">
    <property type="entry name" value="2-OXOISOVALERATE DEHYDROGENASE SUBUNIT ALPHA, MITOCHONDRIAL"/>
    <property type="match status" value="1"/>
</dbReference>
<dbReference type="EC" id="1.2.4.4" evidence="4"/>
<comment type="caution">
    <text evidence="6">The sequence shown here is derived from an EMBL/GenBank/DDBJ whole genome shotgun (WGS) entry which is preliminary data.</text>
</comment>
<keyword evidence="7" id="KW-1185">Reference proteome</keyword>
<evidence type="ECO:0000256" key="4">
    <source>
        <dbReference type="RuleBase" id="RU365014"/>
    </source>
</evidence>
<dbReference type="Proteomes" id="UP001174909">
    <property type="component" value="Unassembled WGS sequence"/>
</dbReference>
<feature type="domain" description="Dehydrogenase E1 component" evidence="5">
    <location>
        <begin position="32"/>
        <end position="331"/>
    </location>
</feature>
<reference evidence="6" key="1">
    <citation type="submission" date="2023-03" db="EMBL/GenBank/DDBJ databases">
        <authorList>
            <person name="Steffen K."/>
            <person name="Cardenas P."/>
        </authorList>
    </citation>
    <scope>NUCLEOTIDE SEQUENCE</scope>
</reference>
<dbReference type="Pfam" id="PF00676">
    <property type="entry name" value="E1_dh"/>
    <property type="match status" value="1"/>
</dbReference>
<dbReference type="PANTHER" id="PTHR43380:SF1">
    <property type="entry name" value="2-OXOISOVALERATE DEHYDROGENASE SUBUNIT ALPHA, MITOCHONDRIAL"/>
    <property type="match status" value="1"/>
</dbReference>
<accession>A0AA35R4X1</accession>
<dbReference type="InterPro" id="IPR001017">
    <property type="entry name" value="DH_E1"/>
</dbReference>
<name>A0AA35R4X1_GEOBA</name>
<dbReference type="Gene3D" id="3.40.50.970">
    <property type="match status" value="1"/>
</dbReference>
<dbReference type="GO" id="GO:0009083">
    <property type="term" value="P:branched-chain amino acid catabolic process"/>
    <property type="evidence" value="ECO:0007669"/>
    <property type="project" value="TreeGrafter"/>
</dbReference>
<evidence type="ECO:0000256" key="3">
    <source>
        <dbReference type="ARBA" id="ARBA00023002"/>
    </source>
</evidence>
<comment type="similarity">
    <text evidence="1 4">Belongs to the BCKDHA family.</text>
</comment>
<evidence type="ECO:0000256" key="1">
    <source>
        <dbReference type="ARBA" id="ARBA00008646"/>
    </source>
</evidence>
<proteinExistence type="inferred from homology"/>
<comment type="cofactor">
    <cofactor evidence="4">
        <name>thiamine diphosphate</name>
        <dbReference type="ChEBI" id="CHEBI:58937"/>
    </cofactor>
</comment>
<gene>
    <name evidence="6" type="ORF">GBAR_LOCUS3379</name>
</gene>
<protein>
    <recommendedName>
        <fullName evidence="4">2-oxoisovalerate dehydrogenase subunit alpha</fullName>
        <ecNumber evidence="4">1.2.4.4</ecNumber>
    </recommendedName>
    <alternativeName>
        <fullName evidence="4">Branched-chain alpha-keto acid dehydrogenase E1 component alpha chain</fullName>
    </alternativeName>
</protein>
<dbReference type="SUPFAM" id="SSF52518">
    <property type="entry name" value="Thiamin diphosphate-binding fold (THDP-binding)"/>
    <property type="match status" value="1"/>
</dbReference>
<keyword evidence="3 4" id="KW-0560">Oxidoreductase</keyword>
<dbReference type="CDD" id="cd02000">
    <property type="entry name" value="TPP_E1_PDC_ADC_BCADC"/>
    <property type="match status" value="1"/>
</dbReference>
<organism evidence="6 7">
    <name type="scientific">Geodia barretti</name>
    <name type="common">Barrett's horny sponge</name>
    <dbReference type="NCBI Taxonomy" id="519541"/>
    <lineage>
        <taxon>Eukaryota</taxon>
        <taxon>Metazoa</taxon>
        <taxon>Porifera</taxon>
        <taxon>Demospongiae</taxon>
        <taxon>Heteroscleromorpha</taxon>
        <taxon>Tetractinellida</taxon>
        <taxon>Astrophorina</taxon>
        <taxon>Geodiidae</taxon>
        <taxon>Geodia</taxon>
    </lineage>
</organism>
<evidence type="ECO:0000313" key="6">
    <source>
        <dbReference type="EMBL" id="CAI8002375.1"/>
    </source>
</evidence>
<dbReference type="AlphaFoldDB" id="A0AA35R4X1"/>
<sequence>MTQLTNQTDGKTADLSRALPEGLTPEDMVDYYRRMITVRTTDERIWMMNRQGKVPIAASGQGHEAAQLGTLLAAEKDGNCFFFPYYRDLSLKMGVGLTPTQIMLSFMGKLGDPYSNARQFPLQGADLDHNIIQLSNVVAAGMTQSVGYALGCKMRGDDRVTLAYFGDGAASQGETHEAMNFAGVHKLPVIFICENNGYAISVPQRLQMAIGDVANRAEGYGFPGVIVDGLDLLASYEATREAIHHARREGPVLLEMKLERLMPHTTDDDDTRYRPKEEIEAVRQRDPVAAFGKFMLEQGYLTEEEQDEIRAQARRAINEATDAAEAAALPDASTLHQHVYAP</sequence>
<dbReference type="EMBL" id="CASHTH010000476">
    <property type="protein sequence ID" value="CAI8002375.1"/>
    <property type="molecule type" value="Genomic_DNA"/>
</dbReference>
<evidence type="ECO:0000313" key="7">
    <source>
        <dbReference type="Proteomes" id="UP001174909"/>
    </source>
</evidence>